<evidence type="ECO:0000313" key="2">
    <source>
        <dbReference type="Proteomes" id="UP000231279"/>
    </source>
</evidence>
<dbReference type="OrthoDB" id="10622071at2759"/>
<dbReference type="AlphaFoldDB" id="A0A2G9HGP8"/>
<organism evidence="1 2">
    <name type="scientific">Handroanthus impetiginosus</name>
    <dbReference type="NCBI Taxonomy" id="429701"/>
    <lineage>
        <taxon>Eukaryota</taxon>
        <taxon>Viridiplantae</taxon>
        <taxon>Streptophyta</taxon>
        <taxon>Embryophyta</taxon>
        <taxon>Tracheophyta</taxon>
        <taxon>Spermatophyta</taxon>
        <taxon>Magnoliopsida</taxon>
        <taxon>eudicotyledons</taxon>
        <taxon>Gunneridae</taxon>
        <taxon>Pentapetalae</taxon>
        <taxon>asterids</taxon>
        <taxon>lamiids</taxon>
        <taxon>Lamiales</taxon>
        <taxon>Bignoniaceae</taxon>
        <taxon>Crescentiina</taxon>
        <taxon>Tabebuia alliance</taxon>
        <taxon>Handroanthus</taxon>
    </lineage>
</organism>
<gene>
    <name evidence="1" type="ORF">CDL12_10633</name>
</gene>
<name>A0A2G9HGP8_9LAMI</name>
<sequence>MSRFKTSSFHLREQLHCIVSFFFPRISCNQSIPRNFVLTLQPIKYDLCILQFLTPRIHINQCAPNVHILFIPTLHTSAMNPPTQCITLQTCRRLQSTPKSKLIWL</sequence>
<reference evidence="2" key="1">
    <citation type="journal article" date="2018" name="Gigascience">
        <title>Genome assembly of the Pink Ipe (Handroanthus impetiginosus, Bignoniaceae), a highly valued, ecologically keystone Neotropical timber forest tree.</title>
        <authorList>
            <person name="Silva-Junior O.B."/>
            <person name="Grattapaglia D."/>
            <person name="Novaes E."/>
            <person name="Collevatti R.G."/>
        </authorList>
    </citation>
    <scope>NUCLEOTIDE SEQUENCE [LARGE SCALE GENOMIC DNA]</scope>
    <source>
        <strain evidence="2">cv. UFG-1</strain>
    </source>
</reference>
<evidence type="ECO:0000313" key="1">
    <source>
        <dbReference type="EMBL" id="PIN16719.1"/>
    </source>
</evidence>
<dbReference type="EMBL" id="NKXS01001812">
    <property type="protein sequence ID" value="PIN16719.1"/>
    <property type="molecule type" value="Genomic_DNA"/>
</dbReference>
<comment type="caution">
    <text evidence="1">The sequence shown here is derived from an EMBL/GenBank/DDBJ whole genome shotgun (WGS) entry which is preliminary data.</text>
</comment>
<dbReference type="Proteomes" id="UP000231279">
    <property type="component" value="Unassembled WGS sequence"/>
</dbReference>
<accession>A0A2G9HGP8</accession>
<proteinExistence type="predicted"/>
<protein>
    <submittedName>
        <fullName evidence="1">Uncharacterized protein</fullName>
    </submittedName>
</protein>
<keyword evidence="2" id="KW-1185">Reference proteome</keyword>